<dbReference type="Pfam" id="PF00069">
    <property type="entry name" value="Pkinase"/>
    <property type="match status" value="1"/>
</dbReference>
<evidence type="ECO:0000259" key="2">
    <source>
        <dbReference type="PROSITE" id="PS50011"/>
    </source>
</evidence>
<evidence type="ECO:0000313" key="4">
    <source>
        <dbReference type="Proteomes" id="UP000663838"/>
    </source>
</evidence>
<feature type="domain" description="Protein kinase" evidence="2">
    <location>
        <begin position="1"/>
        <end position="77"/>
    </location>
</feature>
<reference evidence="3" key="1">
    <citation type="submission" date="2021-02" db="EMBL/GenBank/DDBJ databases">
        <authorList>
            <person name="Nowell W R."/>
        </authorList>
    </citation>
    <scope>NUCLEOTIDE SEQUENCE</scope>
</reference>
<dbReference type="AlphaFoldDB" id="A0A821WD79"/>
<sequence length="159" mass="17960">MGVVMYILLCGYPPFFSINGGTISAGMKTKIKAGEYQFPKAEWRNVSEEAKTVIRKMLTVDPATRATIDWILRCPWLVGTVPETPIDIHSMFDSENYEQMQIEIAAANHAQRRADADDDEHIDLLTPDKSRIAQRAAKRQRQSATENAIPPLSQIDERE</sequence>
<dbReference type="InterPro" id="IPR011009">
    <property type="entry name" value="Kinase-like_dom_sf"/>
</dbReference>
<accession>A0A821WD79</accession>
<dbReference type="SUPFAM" id="SSF56112">
    <property type="entry name" value="Protein kinase-like (PK-like)"/>
    <property type="match status" value="1"/>
</dbReference>
<feature type="region of interest" description="Disordered" evidence="1">
    <location>
        <begin position="110"/>
        <end position="159"/>
    </location>
</feature>
<dbReference type="GO" id="GO:0005524">
    <property type="term" value="F:ATP binding"/>
    <property type="evidence" value="ECO:0007669"/>
    <property type="project" value="InterPro"/>
</dbReference>
<dbReference type="Proteomes" id="UP000663838">
    <property type="component" value="Unassembled WGS sequence"/>
</dbReference>
<comment type="caution">
    <text evidence="3">The sequence shown here is derived from an EMBL/GenBank/DDBJ whole genome shotgun (WGS) entry which is preliminary data.</text>
</comment>
<evidence type="ECO:0000256" key="1">
    <source>
        <dbReference type="SAM" id="MobiDB-lite"/>
    </source>
</evidence>
<proteinExistence type="predicted"/>
<dbReference type="PANTHER" id="PTHR24347">
    <property type="entry name" value="SERINE/THREONINE-PROTEIN KINASE"/>
    <property type="match status" value="1"/>
</dbReference>
<dbReference type="PROSITE" id="PS50011">
    <property type="entry name" value="PROTEIN_KINASE_DOM"/>
    <property type="match status" value="1"/>
</dbReference>
<gene>
    <name evidence="3" type="ORF">TOA249_LOCUS32238</name>
</gene>
<dbReference type="EMBL" id="CAJOBS010007577">
    <property type="protein sequence ID" value="CAF4922991.1"/>
    <property type="molecule type" value="Genomic_DNA"/>
</dbReference>
<organism evidence="3 4">
    <name type="scientific">Rotaria socialis</name>
    <dbReference type="NCBI Taxonomy" id="392032"/>
    <lineage>
        <taxon>Eukaryota</taxon>
        <taxon>Metazoa</taxon>
        <taxon>Spiralia</taxon>
        <taxon>Gnathifera</taxon>
        <taxon>Rotifera</taxon>
        <taxon>Eurotatoria</taxon>
        <taxon>Bdelloidea</taxon>
        <taxon>Philodinida</taxon>
        <taxon>Philodinidae</taxon>
        <taxon>Rotaria</taxon>
    </lineage>
</organism>
<dbReference type="Gene3D" id="1.10.510.10">
    <property type="entry name" value="Transferase(Phosphotransferase) domain 1"/>
    <property type="match status" value="1"/>
</dbReference>
<evidence type="ECO:0000313" key="3">
    <source>
        <dbReference type="EMBL" id="CAF4922991.1"/>
    </source>
</evidence>
<feature type="compositionally biased region" description="Basic and acidic residues" evidence="1">
    <location>
        <begin position="122"/>
        <end position="131"/>
    </location>
</feature>
<dbReference type="InterPro" id="IPR000719">
    <property type="entry name" value="Prot_kinase_dom"/>
</dbReference>
<protein>
    <recommendedName>
        <fullName evidence="2">Protein kinase domain-containing protein</fullName>
    </recommendedName>
</protein>
<dbReference type="GO" id="GO:0004672">
    <property type="term" value="F:protein kinase activity"/>
    <property type="evidence" value="ECO:0007669"/>
    <property type="project" value="InterPro"/>
</dbReference>
<name>A0A821WD79_9BILA</name>